<protein>
    <recommendedName>
        <fullName evidence="4">Amidase domain-containing protein</fullName>
    </recommendedName>
</protein>
<evidence type="ECO:0000256" key="1">
    <source>
        <dbReference type="SAM" id="SignalP"/>
    </source>
</evidence>
<evidence type="ECO:0000313" key="2">
    <source>
        <dbReference type="EMBL" id="CDI02784.1"/>
    </source>
</evidence>
<evidence type="ECO:0000313" key="3">
    <source>
        <dbReference type="Proteomes" id="UP000035760"/>
    </source>
</evidence>
<dbReference type="EMBL" id="CBTJ020000042">
    <property type="protein sequence ID" value="CDI02784.1"/>
    <property type="molecule type" value="Genomic_DNA"/>
</dbReference>
<reference evidence="2" key="2">
    <citation type="submission" date="2014-03" db="EMBL/GenBank/DDBJ databases">
        <title>Candidatus Competibacter-lineage genomes retrieved from metagenomes reveal functional metabolic diversity.</title>
        <authorList>
            <person name="McIlroy S.J."/>
            <person name="Albertsen M."/>
            <person name="Andresen E.K."/>
            <person name="Saunders A.M."/>
            <person name="Kristiansen R."/>
            <person name="Stokholm-Bjerregaard M."/>
            <person name="Nielsen K.L."/>
            <person name="Nielsen P.H."/>
        </authorList>
    </citation>
    <scope>NUCLEOTIDE SEQUENCE</scope>
    <source>
        <strain evidence="2">Run_A_D11</strain>
    </source>
</reference>
<dbReference type="AlphaFoldDB" id="W6M814"/>
<comment type="caution">
    <text evidence="2">The sequence shown here is derived from an EMBL/GenBank/DDBJ whole genome shotgun (WGS) entry which is preliminary data.</text>
</comment>
<dbReference type="STRING" id="1400863.BN873_350040"/>
<gene>
    <name evidence="2" type="ORF">BN873_350040</name>
</gene>
<proteinExistence type="predicted"/>
<keyword evidence="1" id="KW-0732">Signal</keyword>
<organism evidence="2 3">
    <name type="scientific">Candidatus Competibacter denitrificans Run_A_D11</name>
    <dbReference type="NCBI Taxonomy" id="1400863"/>
    <lineage>
        <taxon>Bacteria</taxon>
        <taxon>Pseudomonadati</taxon>
        <taxon>Pseudomonadota</taxon>
        <taxon>Gammaproteobacteria</taxon>
        <taxon>Candidatus Competibacteraceae</taxon>
        <taxon>Candidatus Competibacter</taxon>
    </lineage>
</organism>
<accession>W6M814</accession>
<feature type="signal peptide" evidence="1">
    <location>
        <begin position="1"/>
        <end position="28"/>
    </location>
</feature>
<sequence>MLIKKLRAAPLFAISLAGLLVTAGNASAAVWPDHLAQAQTYVSQIKAANNAFNSPATLAYDASQTLQAQTKCSSFVNLLLKNTYPGFVTDQVLVALTGSSSPYADEWFTAIRNRVSDAQSKLALKSRATVSQMRAGDLIASSYTTSGNTGHVMVLASMDLADANIAPPYPIPDVVTVNRYLVKVYDSTNSPHGNYFSNTNPDSRYDKEWNGTNWVADQGLGSGFITLYEDVVTGKPVAWAWNTSKTTKAFYYAVTPPAGNTLDYRPLAIGYLAGL</sequence>
<name>W6M814_9GAMM</name>
<feature type="chain" id="PRO_5004880358" description="Amidase domain-containing protein" evidence="1">
    <location>
        <begin position="29"/>
        <end position="275"/>
    </location>
</feature>
<evidence type="ECO:0008006" key="4">
    <source>
        <dbReference type="Google" id="ProtNLM"/>
    </source>
</evidence>
<dbReference type="Proteomes" id="UP000035760">
    <property type="component" value="Unassembled WGS sequence"/>
</dbReference>
<dbReference type="RefSeq" id="WP_048673279.1">
    <property type="nucleotide sequence ID" value="NZ_CBTJ020000042.1"/>
</dbReference>
<keyword evidence="3" id="KW-1185">Reference proteome</keyword>
<dbReference type="OrthoDB" id="324838at2"/>
<reference evidence="2" key="1">
    <citation type="submission" date="2013-07" db="EMBL/GenBank/DDBJ databases">
        <authorList>
            <person name="McIlroy S."/>
        </authorList>
    </citation>
    <scope>NUCLEOTIDE SEQUENCE [LARGE SCALE GENOMIC DNA]</scope>
    <source>
        <strain evidence="2">Run_A_D11</strain>
    </source>
</reference>